<dbReference type="Proteomes" id="UP001178507">
    <property type="component" value="Unassembled WGS sequence"/>
</dbReference>
<protein>
    <submittedName>
        <fullName evidence="2">Uncharacterized protein</fullName>
    </submittedName>
</protein>
<evidence type="ECO:0000313" key="3">
    <source>
        <dbReference type="Proteomes" id="UP001178507"/>
    </source>
</evidence>
<name>A0AA36I7Q5_9DINO</name>
<dbReference type="EMBL" id="CAUJNA010000831">
    <property type="protein sequence ID" value="CAJ1381655.1"/>
    <property type="molecule type" value="Genomic_DNA"/>
</dbReference>
<feature type="region of interest" description="Disordered" evidence="1">
    <location>
        <begin position="216"/>
        <end position="237"/>
    </location>
</feature>
<evidence type="ECO:0000256" key="1">
    <source>
        <dbReference type="SAM" id="MobiDB-lite"/>
    </source>
</evidence>
<accession>A0AA36I7Q5</accession>
<sequence length="277" mass="29606">MIFTFSSFDGARASCDIHACSESQGFSVKDFSTNYCNLRNLYCGSTEGCVPVKHDFETSEEEVTPSWFGGSDKDACIVKSEAETALATVATVATVATPMLRQVPLGGVEDTLGCVSNNCPMDKATLQPSAMCVLGNCTSNLAKCLFSGLLRPAEGHRFQGGRGPLREPHGLHAHALPRLPAQQDLRGDALRRGGWRVRVSLDLPIRLGVRRRLRAGQVRRGSGRRTAGHRGGHRSVRREARTFDLDEASAPAVVLCCKASLGEVCWASSCGGSSAPG</sequence>
<proteinExistence type="predicted"/>
<reference evidence="2" key="1">
    <citation type="submission" date="2023-08" db="EMBL/GenBank/DDBJ databases">
        <authorList>
            <person name="Chen Y."/>
            <person name="Shah S."/>
            <person name="Dougan E. K."/>
            <person name="Thang M."/>
            <person name="Chan C."/>
        </authorList>
    </citation>
    <scope>NUCLEOTIDE SEQUENCE</scope>
</reference>
<comment type="caution">
    <text evidence="2">The sequence shown here is derived from an EMBL/GenBank/DDBJ whole genome shotgun (WGS) entry which is preliminary data.</text>
</comment>
<evidence type="ECO:0000313" key="2">
    <source>
        <dbReference type="EMBL" id="CAJ1381655.1"/>
    </source>
</evidence>
<keyword evidence="3" id="KW-1185">Reference proteome</keyword>
<organism evidence="2 3">
    <name type="scientific">Effrenium voratum</name>
    <dbReference type="NCBI Taxonomy" id="2562239"/>
    <lineage>
        <taxon>Eukaryota</taxon>
        <taxon>Sar</taxon>
        <taxon>Alveolata</taxon>
        <taxon>Dinophyceae</taxon>
        <taxon>Suessiales</taxon>
        <taxon>Symbiodiniaceae</taxon>
        <taxon>Effrenium</taxon>
    </lineage>
</organism>
<feature type="compositionally biased region" description="Basic residues" evidence="1">
    <location>
        <begin position="221"/>
        <end position="236"/>
    </location>
</feature>
<dbReference type="AlphaFoldDB" id="A0AA36I7Q5"/>
<gene>
    <name evidence="2" type="ORF">EVOR1521_LOCUS9271</name>
</gene>